<evidence type="ECO:0008006" key="4">
    <source>
        <dbReference type="Google" id="ProtNLM"/>
    </source>
</evidence>
<evidence type="ECO:0000313" key="2">
    <source>
        <dbReference type="EMBL" id="MFD2679959.1"/>
    </source>
</evidence>
<feature type="transmembrane region" description="Helical" evidence="1">
    <location>
        <begin position="83"/>
        <end position="104"/>
    </location>
</feature>
<dbReference type="RefSeq" id="WP_377933007.1">
    <property type="nucleotide sequence ID" value="NZ_JBHUMF010000009.1"/>
</dbReference>
<keyword evidence="3" id="KW-1185">Reference proteome</keyword>
<keyword evidence="1" id="KW-1133">Transmembrane helix</keyword>
<keyword evidence="1" id="KW-0812">Transmembrane</keyword>
<feature type="transmembrane region" description="Helical" evidence="1">
    <location>
        <begin position="161"/>
        <end position="179"/>
    </location>
</feature>
<dbReference type="EMBL" id="JBHUMF010000009">
    <property type="protein sequence ID" value="MFD2679959.1"/>
    <property type="molecule type" value="Genomic_DNA"/>
</dbReference>
<dbReference type="Proteomes" id="UP001597506">
    <property type="component" value="Unassembled WGS sequence"/>
</dbReference>
<organism evidence="2 3">
    <name type="scientific">Bacillus seohaeanensis</name>
    <dbReference type="NCBI Taxonomy" id="284580"/>
    <lineage>
        <taxon>Bacteria</taxon>
        <taxon>Bacillati</taxon>
        <taxon>Bacillota</taxon>
        <taxon>Bacilli</taxon>
        <taxon>Bacillales</taxon>
        <taxon>Bacillaceae</taxon>
        <taxon>Bacillus</taxon>
    </lineage>
</organism>
<feature type="transmembrane region" description="Helical" evidence="1">
    <location>
        <begin position="138"/>
        <end position="154"/>
    </location>
</feature>
<feature type="transmembrane region" description="Helical" evidence="1">
    <location>
        <begin position="111"/>
        <end position="132"/>
    </location>
</feature>
<evidence type="ECO:0000313" key="3">
    <source>
        <dbReference type="Proteomes" id="UP001597506"/>
    </source>
</evidence>
<comment type="caution">
    <text evidence="2">The sequence shown here is derived from an EMBL/GenBank/DDBJ whole genome shotgun (WGS) entry which is preliminary data.</text>
</comment>
<name>A0ABW5RPP0_9BACI</name>
<protein>
    <recommendedName>
        <fullName evidence="4">DUF2157 domain-containing protein</fullName>
    </recommendedName>
</protein>
<reference evidence="3" key="1">
    <citation type="journal article" date="2019" name="Int. J. Syst. Evol. Microbiol.">
        <title>The Global Catalogue of Microorganisms (GCM) 10K type strain sequencing project: providing services to taxonomists for standard genome sequencing and annotation.</title>
        <authorList>
            <consortium name="The Broad Institute Genomics Platform"/>
            <consortium name="The Broad Institute Genome Sequencing Center for Infectious Disease"/>
            <person name="Wu L."/>
            <person name="Ma J."/>
        </authorList>
    </citation>
    <scope>NUCLEOTIDE SEQUENCE [LARGE SCALE GENOMIC DNA]</scope>
    <source>
        <strain evidence="3">KCTC 3913</strain>
    </source>
</reference>
<evidence type="ECO:0000256" key="1">
    <source>
        <dbReference type="SAM" id="Phobius"/>
    </source>
</evidence>
<sequence>MNQNRKSTIIQEIQFWKQNNMLPEHYCDYLLALYTEGDNIASDSADKSKKSKNTTIHPIVYIFILLLSLISLFVIYFTELSIVLQTAILASFVVFLLLAGFYYSKKQISPVIIYLVSAFILLILSIEIAEFIFEGQALYIYLSIVLNCFLWIFAGRKLKKVYFTISGILGLITIFIFILL</sequence>
<accession>A0ABW5RPP0</accession>
<gene>
    <name evidence="2" type="ORF">ACFSUL_04250</name>
</gene>
<feature type="transmembrane region" description="Helical" evidence="1">
    <location>
        <begin position="59"/>
        <end position="77"/>
    </location>
</feature>
<keyword evidence="1" id="KW-0472">Membrane</keyword>
<proteinExistence type="predicted"/>